<evidence type="ECO:0000256" key="2">
    <source>
        <dbReference type="ARBA" id="ARBA00022491"/>
    </source>
</evidence>
<evidence type="ECO:0000256" key="3">
    <source>
        <dbReference type="ARBA" id="ARBA00023015"/>
    </source>
</evidence>
<keyword evidence="5" id="KW-0804">Transcription</keyword>
<dbReference type="InterPro" id="IPR036388">
    <property type="entry name" value="WH-like_DNA-bd_sf"/>
</dbReference>
<evidence type="ECO:0000256" key="5">
    <source>
        <dbReference type="ARBA" id="ARBA00023163"/>
    </source>
</evidence>
<dbReference type="Gene3D" id="3.40.190.290">
    <property type="match status" value="1"/>
</dbReference>
<feature type="domain" description="HTH lysR-type" evidence="6">
    <location>
        <begin position="2"/>
        <end position="59"/>
    </location>
</feature>
<dbReference type="GO" id="GO:0003700">
    <property type="term" value="F:DNA-binding transcription factor activity"/>
    <property type="evidence" value="ECO:0007669"/>
    <property type="project" value="InterPro"/>
</dbReference>
<dbReference type="PANTHER" id="PTHR30126:SF18">
    <property type="entry name" value="LYSR FAMILY TRANSCRIPTIONAL REGULATOR"/>
    <property type="match status" value="1"/>
</dbReference>
<evidence type="ECO:0000259" key="6">
    <source>
        <dbReference type="PROSITE" id="PS50931"/>
    </source>
</evidence>
<name>A0A1X0WEQ9_9GAMM</name>
<dbReference type="RefSeq" id="WP_017493914.1">
    <property type="nucleotide sequence ID" value="NZ_CAUQAZ010000047.1"/>
</dbReference>
<dbReference type="Pfam" id="PF03466">
    <property type="entry name" value="LysR_substrate"/>
    <property type="match status" value="1"/>
</dbReference>
<dbReference type="Proteomes" id="UP000192536">
    <property type="component" value="Unassembled WGS sequence"/>
</dbReference>
<keyword evidence="8" id="KW-1185">Reference proteome</keyword>
<proteinExistence type="inferred from homology"/>
<dbReference type="AlphaFoldDB" id="A0A1X0WEQ9"/>
<dbReference type="STRING" id="1646377.BS640_12425"/>
<dbReference type="EMBL" id="MRWE01000018">
    <property type="protein sequence ID" value="ORJ25231.1"/>
    <property type="molecule type" value="Genomic_DNA"/>
</dbReference>
<dbReference type="InterPro" id="IPR005119">
    <property type="entry name" value="LysR_subst-bd"/>
</dbReference>
<protein>
    <submittedName>
        <fullName evidence="7">LysR family transcriptional regulator</fullName>
    </submittedName>
</protein>
<dbReference type="InterPro" id="IPR036390">
    <property type="entry name" value="WH_DNA-bd_sf"/>
</dbReference>
<accession>A0A1X0WEQ9</accession>
<evidence type="ECO:0000313" key="8">
    <source>
        <dbReference type="Proteomes" id="UP000192536"/>
    </source>
</evidence>
<dbReference type="InterPro" id="IPR000847">
    <property type="entry name" value="LysR_HTH_N"/>
</dbReference>
<reference evidence="7 8" key="1">
    <citation type="journal article" date="2017" name="Int. J. Syst. Evol. Microbiol.">
        <title>Rouxiella badensis sp. nov. and Rouxiella silvae sp. nov. isolated from peat bog soil in Germany and emendation of the genus description.</title>
        <authorList>
            <person name="Le Fleche-Mateos A."/>
            <person name="Kugler J.H."/>
            <person name="Hansen S.H."/>
            <person name="Syldatk C."/>
            <person name="Hausmann R."/>
            <person name="Lomprez F."/>
            <person name="Vandenbogaert M."/>
            <person name="Manuguerra J.C."/>
            <person name="Grimont P.A."/>
        </authorList>
    </citation>
    <scope>NUCLEOTIDE SEQUENCE [LARGE SCALE GENOMIC DNA]</scope>
    <source>
        <strain evidence="7 8">DSM 100043</strain>
    </source>
</reference>
<sequence>MWSEYSLEVVDAVARNGSFTAAALELNRVPSAISYQIRQLEEWLAVPLFERRHRDVELTPAGRLFVDEARVLIKKMLSTRRQCQQVANGWSGQLRVAVDRIVKPDRIRQLVVDFYRAFPDTELLIQGEVFNGVWDALADDRADVAIGATSAVPVGGRFSFRDMGTLPWHCVVSATHPLAAQNRALDDDALRPYPALCIEDTSRNLPKRDTWTLDNQRRLVVPDWTCAIDCLCEGLCVGMLPVHRVAPWIAQQRLAVLNLANVFPESPCCLTWDQRNHSPALDWLLEYLGDSETLNQEWLR</sequence>
<evidence type="ECO:0000313" key="7">
    <source>
        <dbReference type="EMBL" id="ORJ25231.1"/>
    </source>
</evidence>
<dbReference type="Pfam" id="PF00126">
    <property type="entry name" value="HTH_1"/>
    <property type="match status" value="1"/>
</dbReference>
<keyword evidence="2" id="KW-0678">Repressor</keyword>
<dbReference type="GeneID" id="93566567"/>
<comment type="similarity">
    <text evidence="1">Belongs to the LysR transcriptional regulatory family.</text>
</comment>
<keyword evidence="4" id="KW-0238">DNA-binding</keyword>
<comment type="caution">
    <text evidence="7">The sequence shown here is derived from an EMBL/GenBank/DDBJ whole genome shotgun (WGS) entry which is preliminary data.</text>
</comment>
<dbReference type="NCBIfam" id="NF008294">
    <property type="entry name" value="PRK11074.1"/>
    <property type="match status" value="1"/>
</dbReference>
<dbReference type="PANTHER" id="PTHR30126">
    <property type="entry name" value="HTH-TYPE TRANSCRIPTIONAL REGULATOR"/>
    <property type="match status" value="1"/>
</dbReference>
<evidence type="ECO:0000256" key="1">
    <source>
        <dbReference type="ARBA" id="ARBA00009437"/>
    </source>
</evidence>
<evidence type="ECO:0000256" key="4">
    <source>
        <dbReference type="ARBA" id="ARBA00023125"/>
    </source>
</evidence>
<dbReference type="FunFam" id="1.10.10.10:FF:000001">
    <property type="entry name" value="LysR family transcriptional regulator"/>
    <property type="match status" value="1"/>
</dbReference>
<dbReference type="SUPFAM" id="SSF53850">
    <property type="entry name" value="Periplasmic binding protein-like II"/>
    <property type="match status" value="1"/>
</dbReference>
<keyword evidence="3" id="KW-0805">Transcription regulation</keyword>
<dbReference type="Gene3D" id="1.10.10.10">
    <property type="entry name" value="Winged helix-like DNA-binding domain superfamily/Winged helix DNA-binding domain"/>
    <property type="match status" value="1"/>
</dbReference>
<dbReference type="PROSITE" id="PS50931">
    <property type="entry name" value="HTH_LYSR"/>
    <property type="match status" value="1"/>
</dbReference>
<gene>
    <name evidence="7" type="ORF">BS640_12425</name>
</gene>
<dbReference type="GO" id="GO:0000976">
    <property type="term" value="F:transcription cis-regulatory region binding"/>
    <property type="evidence" value="ECO:0007669"/>
    <property type="project" value="TreeGrafter"/>
</dbReference>
<dbReference type="SUPFAM" id="SSF46785">
    <property type="entry name" value="Winged helix' DNA-binding domain"/>
    <property type="match status" value="1"/>
</dbReference>
<organism evidence="7 8">
    <name type="scientific">Rouxiella badensis</name>
    <dbReference type="NCBI Taxonomy" id="1646377"/>
    <lineage>
        <taxon>Bacteria</taxon>
        <taxon>Pseudomonadati</taxon>
        <taxon>Pseudomonadota</taxon>
        <taxon>Gammaproteobacteria</taxon>
        <taxon>Enterobacterales</taxon>
        <taxon>Yersiniaceae</taxon>
        <taxon>Rouxiella</taxon>
    </lineage>
</organism>